<dbReference type="GO" id="GO:0046872">
    <property type="term" value="F:metal ion binding"/>
    <property type="evidence" value="ECO:0007669"/>
    <property type="project" value="UniProtKB-KW"/>
</dbReference>
<dbReference type="InterPro" id="IPR046348">
    <property type="entry name" value="SIS_dom_sf"/>
</dbReference>
<dbReference type="PROSITE" id="PS51371">
    <property type="entry name" value="CBS"/>
    <property type="match status" value="2"/>
</dbReference>
<dbReference type="NCBIfam" id="TIGR00393">
    <property type="entry name" value="kpsF"/>
    <property type="match status" value="1"/>
</dbReference>
<protein>
    <submittedName>
        <fullName evidence="10">KpsF/GutQ family sugar-phosphate isomerase</fullName>
    </submittedName>
</protein>
<feature type="domain" description="CBS" evidence="8">
    <location>
        <begin position="218"/>
        <end position="279"/>
    </location>
</feature>
<keyword evidence="11" id="KW-1185">Reference proteome</keyword>
<dbReference type="GO" id="GO:1901135">
    <property type="term" value="P:carbohydrate derivative metabolic process"/>
    <property type="evidence" value="ECO:0007669"/>
    <property type="project" value="InterPro"/>
</dbReference>
<dbReference type="InterPro" id="IPR035474">
    <property type="entry name" value="SIS_Kpsf"/>
</dbReference>
<dbReference type="InterPro" id="IPR046342">
    <property type="entry name" value="CBS_dom_sf"/>
</dbReference>
<evidence type="ECO:0000259" key="9">
    <source>
        <dbReference type="PROSITE" id="PS51464"/>
    </source>
</evidence>
<evidence type="ECO:0000313" key="10">
    <source>
        <dbReference type="EMBL" id="PTQ09410.1"/>
    </source>
</evidence>
<keyword evidence="5" id="KW-0862">Zinc</keyword>
<dbReference type="PANTHER" id="PTHR42745">
    <property type="match status" value="1"/>
</dbReference>
<comment type="caution">
    <text evidence="10">The sequence shown here is derived from an EMBL/GenBank/DDBJ whole genome shotgun (WGS) entry which is preliminary data.</text>
</comment>
<dbReference type="InterPro" id="IPR004800">
    <property type="entry name" value="KdsD/KpsF-type"/>
</dbReference>
<keyword evidence="2" id="KW-0677">Repeat</keyword>
<dbReference type="GO" id="GO:0097367">
    <property type="term" value="F:carbohydrate derivative binding"/>
    <property type="evidence" value="ECO:0007669"/>
    <property type="project" value="InterPro"/>
</dbReference>
<evidence type="ECO:0000256" key="3">
    <source>
        <dbReference type="ARBA" id="ARBA00023122"/>
    </source>
</evidence>
<dbReference type="GO" id="GO:0019146">
    <property type="term" value="F:arabinose-5-phosphate isomerase activity"/>
    <property type="evidence" value="ECO:0007669"/>
    <property type="project" value="UniProtKB-ARBA"/>
</dbReference>
<feature type="site" description="Catalytically relevant" evidence="6">
    <location>
        <position position="118"/>
    </location>
</feature>
<dbReference type="PANTHER" id="PTHR42745:SF1">
    <property type="entry name" value="ARABINOSE 5-PHOSPHATE ISOMERASE KDSD"/>
    <property type="match status" value="1"/>
</dbReference>
<accession>A0A2T5FVE0</accession>
<organism evidence="10 11">
    <name type="scientific">Sphingomonas oleivorans</name>
    <dbReference type="NCBI Taxonomy" id="1735121"/>
    <lineage>
        <taxon>Bacteria</taxon>
        <taxon>Pseudomonadati</taxon>
        <taxon>Pseudomonadota</taxon>
        <taxon>Alphaproteobacteria</taxon>
        <taxon>Sphingomonadales</taxon>
        <taxon>Sphingomonadaceae</taxon>
        <taxon>Sphingomonas</taxon>
    </lineage>
</organism>
<dbReference type="EMBL" id="NWBU01000011">
    <property type="protein sequence ID" value="PTQ09410.1"/>
    <property type="molecule type" value="Genomic_DNA"/>
</dbReference>
<dbReference type="Pfam" id="PF01380">
    <property type="entry name" value="SIS"/>
    <property type="match status" value="1"/>
</dbReference>
<feature type="site" description="Catalytically relevant" evidence="6">
    <location>
        <position position="66"/>
    </location>
</feature>
<dbReference type="SUPFAM" id="SSF53697">
    <property type="entry name" value="SIS domain"/>
    <property type="match status" value="1"/>
</dbReference>
<dbReference type="PIRSF" id="PIRSF004692">
    <property type="entry name" value="KdsD_KpsF"/>
    <property type="match status" value="1"/>
</dbReference>
<dbReference type="InterPro" id="IPR000644">
    <property type="entry name" value="CBS_dom"/>
</dbReference>
<evidence type="ECO:0000259" key="8">
    <source>
        <dbReference type="PROSITE" id="PS51371"/>
    </source>
</evidence>
<feature type="domain" description="CBS" evidence="8">
    <location>
        <begin position="280"/>
        <end position="334"/>
    </location>
</feature>
<dbReference type="Gene3D" id="3.10.580.10">
    <property type="entry name" value="CBS-domain"/>
    <property type="match status" value="1"/>
</dbReference>
<evidence type="ECO:0000256" key="6">
    <source>
        <dbReference type="PIRSR" id="PIRSR004692-3"/>
    </source>
</evidence>
<dbReference type="AlphaFoldDB" id="A0A2T5FVE0"/>
<reference evidence="10 11" key="1">
    <citation type="submission" date="2017-09" db="EMBL/GenBank/DDBJ databases">
        <title>Sphingomonas panjinensis sp.nov., isolated from oil-contaminated soil.</title>
        <authorList>
            <person name="Wang L."/>
            <person name="Chen L."/>
        </authorList>
    </citation>
    <scope>NUCLEOTIDE SEQUENCE [LARGE SCALE GENOMIC DNA]</scope>
    <source>
        <strain evidence="10 11">FW-11</strain>
    </source>
</reference>
<keyword evidence="5" id="KW-0479">Metal-binding</keyword>
<gene>
    <name evidence="10" type="ORF">CLG96_14530</name>
</gene>
<dbReference type="InterPro" id="IPR050986">
    <property type="entry name" value="GutQ/KpsF_isomerases"/>
</dbReference>
<proteinExistence type="inferred from homology"/>
<feature type="domain" description="SIS" evidence="9">
    <location>
        <begin position="48"/>
        <end position="191"/>
    </location>
</feature>
<dbReference type="CDD" id="cd05014">
    <property type="entry name" value="SIS_Kpsf"/>
    <property type="match status" value="1"/>
</dbReference>
<sequence>MHSDVVPLVRKAPLEADSTLDYARSVIRAEASALSQLAMAVDENFVDAVDRILAIRGRVVVTGMGKSGHVGRKIAATLAATGTPAIFVHPAEAAHGDLGMLVRGDLLLVLSNSGRTAELQAIVAHAQRLRVEIVAIASRGDSALMRQADVQLLLPAVREACPANIAPTTSTVLMMALGDALAIAAMRVRGYSSAGLKILHPGGQIGARLRAVATLMHMGESMPLVSSGDPMREVIVTMTGKSFGIAGVVDDGGRLVGVITDGDLRRHADSLMEGVAADVMTQHPVTIDASATAEEAVALMKEHRITSLFVGTQESHGRPVGIVHVHDFLRLGIA</sequence>
<dbReference type="FunFam" id="3.40.50.10490:FF:000011">
    <property type="entry name" value="Arabinose 5-phosphate isomerase"/>
    <property type="match status" value="1"/>
</dbReference>
<feature type="site" description="Catalytically relevant" evidence="6">
    <location>
        <position position="159"/>
    </location>
</feature>
<dbReference type="PROSITE" id="PS51464">
    <property type="entry name" value="SIS"/>
    <property type="match status" value="1"/>
</dbReference>
<keyword evidence="3 7" id="KW-0129">CBS domain</keyword>
<evidence type="ECO:0000256" key="1">
    <source>
        <dbReference type="ARBA" id="ARBA00008165"/>
    </source>
</evidence>
<evidence type="ECO:0000256" key="7">
    <source>
        <dbReference type="PROSITE-ProRule" id="PRU00703"/>
    </source>
</evidence>
<dbReference type="SMART" id="SM00116">
    <property type="entry name" value="CBS"/>
    <property type="match status" value="2"/>
</dbReference>
<comment type="similarity">
    <text evidence="1 4">Belongs to the SIS family. GutQ/KpsF subfamily.</text>
</comment>
<keyword evidence="10" id="KW-0413">Isomerase</keyword>
<evidence type="ECO:0000313" key="11">
    <source>
        <dbReference type="Proteomes" id="UP000244162"/>
    </source>
</evidence>
<dbReference type="Gene3D" id="3.40.50.10490">
    <property type="entry name" value="Glucose-6-phosphate isomerase like protein, domain 1"/>
    <property type="match status" value="1"/>
</dbReference>
<feature type="site" description="Catalytically relevant" evidence="6">
    <location>
        <position position="200"/>
    </location>
</feature>
<dbReference type="Pfam" id="PF00571">
    <property type="entry name" value="CBS"/>
    <property type="match status" value="2"/>
</dbReference>
<dbReference type="GO" id="GO:0005975">
    <property type="term" value="P:carbohydrate metabolic process"/>
    <property type="evidence" value="ECO:0007669"/>
    <property type="project" value="InterPro"/>
</dbReference>
<evidence type="ECO:0000256" key="2">
    <source>
        <dbReference type="ARBA" id="ARBA00022737"/>
    </source>
</evidence>
<evidence type="ECO:0000256" key="5">
    <source>
        <dbReference type="PIRSR" id="PIRSR004692-2"/>
    </source>
</evidence>
<name>A0A2T5FVE0_9SPHN</name>
<evidence type="ECO:0000256" key="4">
    <source>
        <dbReference type="PIRNR" id="PIRNR004692"/>
    </source>
</evidence>
<dbReference type="Proteomes" id="UP000244162">
    <property type="component" value="Unassembled WGS sequence"/>
</dbReference>
<dbReference type="OrthoDB" id="9762536at2"/>
<dbReference type="InterPro" id="IPR001347">
    <property type="entry name" value="SIS_dom"/>
</dbReference>
<feature type="binding site" evidence="5">
    <location>
        <position position="89"/>
    </location>
    <ligand>
        <name>Zn(2+)</name>
        <dbReference type="ChEBI" id="CHEBI:29105"/>
    </ligand>
</feature>
<dbReference type="CDD" id="cd04604">
    <property type="entry name" value="CBS_pair_SIS_assoc"/>
    <property type="match status" value="1"/>
</dbReference>